<dbReference type="Pfam" id="PF17645">
    <property type="entry name" value="Amdase"/>
    <property type="match status" value="1"/>
</dbReference>
<dbReference type="InterPro" id="IPR053714">
    <property type="entry name" value="Iso_Racemase_Enz_sf"/>
</dbReference>
<dbReference type="AlphaFoldDB" id="A0A6B2NWW6"/>
<sequence>MTESRGRARFGILVPFTNTNLEPDMVLLRPSGVSLHFARLGGYDQDEIPDAEQMHGLGASDLDEPLHLLQGVRPDVILYGCTSATLTHGPAFDRDLAARIRAESGAATVTAAGALVHALTTLGVTRIGFASPYVRAINDMAVGFLGETGFETVARSEVTETLDNYGQGEMGPDRVFDLGLAADHPEAQAIVLSCTDMRSVETIGRLEQAVGKPVITSNQAMAFQAMQMAGIGEPVAGYGRLLELARLEAGVAA</sequence>
<dbReference type="PIRSF" id="PIRSF015736">
    <property type="entry name" value="MI"/>
    <property type="match status" value="1"/>
</dbReference>
<accession>A0A6B2NWW6</accession>
<proteinExistence type="predicted"/>
<organism evidence="1">
    <name type="scientific">Ruegeria sp. PrR005</name>
    <dbReference type="NCBI Taxonomy" id="2706882"/>
    <lineage>
        <taxon>Bacteria</taxon>
        <taxon>Pseudomonadati</taxon>
        <taxon>Pseudomonadota</taxon>
        <taxon>Alphaproteobacteria</taxon>
        <taxon>Rhodobacterales</taxon>
        <taxon>Roseobacteraceae</taxon>
        <taxon>Ruegeria</taxon>
    </lineage>
</organism>
<reference evidence="1" key="1">
    <citation type="submission" date="2020-02" db="EMBL/GenBank/DDBJ databases">
        <title>Delineation of the pyrene-degrading pathway in Roseobacter clade bacteria by genomic analysis.</title>
        <authorList>
            <person name="Zhou H."/>
            <person name="Wang H."/>
        </authorList>
    </citation>
    <scope>NUCLEOTIDE SEQUENCE</scope>
    <source>
        <strain evidence="1">PrR005</strain>
    </source>
</reference>
<protein>
    <submittedName>
        <fullName evidence="1">Asp/Glu racemase</fullName>
    </submittedName>
</protein>
<dbReference type="EMBL" id="JAAGOX010000032">
    <property type="protein sequence ID" value="NDW46395.1"/>
    <property type="molecule type" value="Genomic_DNA"/>
</dbReference>
<name>A0A6B2NWW6_9RHOB</name>
<dbReference type="Gene3D" id="3.40.50.12500">
    <property type="match status" value="1"/>
</dbReference>
<gene>
    <name evidence="1" type="ORF">G0P99_15685</name>
</gene>
<dbReference type="PANTHER" id="PTHR40267:SF1">
    <property type="entry name" value="BLR3294 PROTEIN"/>
    <property type="match status" value="1"/>
</dbReference>
<comment type="caution">
    <text evidence="1">The sequence shown here is derived from an EMBL/GenBank/DDBJ whole genome shotgun (WGS) entry which is preliminary data.</text>
</comment>
<evidence type="ECO:0000313" key="1">
    <source>
        <dbReference type="EMBL" id="NDW46395.1"/>
    </source>
</evidence>
<dbReference type="PANTHER" id="PTHR40267">
    <property type="entry name" value="BLR3294 PROTEIN"/>
    <property type="match status" value="1"/>
</dbReference>
<dbReference type="InterPro" id="IPR026286">
    <property type="entry name" value="MaiA/AMDase"/>
</dbReference>
<dbReference type="RefSeq" id="WP_164131429.1">
    <property type="nucleotide sequence ID" value="NZ_JAAGOX010000032.1"/>
</dbReference>